<dbReference type="SUPFAM" id="SSF53092">
    <property type="entry name" value="Creatinase/prolidase N-terminal domain"/>
    <property type="match status" value="1"/>
</dbReference>
<organism evidence="16 17">
    <name type="scientific">Mangrovimicrobium sediminis</name>
    <dbReference type="NCBI Taxonomy" id="2562682"/>
    <lineage>
        <taxon>Bacteria</taxon>
        <taxon>Pseudomonadati</taxon>
        <taxon>Pseudomonadota</taxon>
        <taxon>Gammaproteobacteria</taxon>
        <taxon>Cellvibrionales</taxon>
        <taxon>Halieaceae</taxon>
        <taxon>Mangrovimicrobium</taxon>
    </lineage>
</organism>
<dbReference type="InterPro" id="IPR052433">
    <property type="entry name" value="X-Pro_dipept-like"/>
</dbReference>
<evidence type="ECO:0000259" key="15">
    <source>
        <dbReference type="SMART" id="SM01011"/>
    </source>
</evidence>
<dbReference type="Pfam" id="PF05195">
    <property type="entry name" value="AMP_N"/>
    <property type="match status" value="1"/>
</dbReference>
<comment type="cofactor">
    <cofactor evidence="2">
        <name>Mn(2+)</name>
        <dbReference type="ChEBI" id="CHEBI:29035"/>
    </cofactor>
</comment>
<evidence type="ECO:0000313" key="16">
    <source>
        <dbReference type="EMBL" id="TGD73077.1"/>
    </source>
</evidence>
<proteinExistence type="inferred from homology"/>
<dbReference type="OrthoDB" id="9806388at2"/>
<comment type="caution">
    <text evidence="16">The sequence shown here is derived from an EMBL/GenBank/DDBJ whole genome shotgun (WGS) entry which is preliminary data.</text>
</comment>
<dbReference type="GO" id="GO:0005829">
    <property type="term" value="C:cytosol"/>
    <property type="evidence" value="ECO:0007669"/>
    <property type="project" value="TreeGrafter"/>
</dbReference>
<dbReference type="GO" id="GO:0030145">
    <property type="term" value="F:manganese ion binding"/>
    <property type="evidence" value="ECO:0007669"/>
    <property type="project" value="InterPro"/>
</dbReference>
<sequence length="452" mass="50767">MLQTESARREQARPRISNGEYARRRRHLMDMMEPNSIAIIPSAREVRRSRDTEYPFRQDSDFNYLSGFREPDAVLVLVPGRGHGEYVMFCRDSDPAQELWHGARAGPEGVCQHFGADDAFPVADIDEILPGLIEGRDRVYYSMGRSAGFDRRIMDWVNTIRSKEASGAVPPGEFTDLDHMLHDLRLVKSAAELRLMRRAGEVSAAAHRHIMQLCRPGMFEYELEGALHYQFVRGGARYPAYPCIVGGGRNACTLHYTSNDQRLRDGDLVLVDAGCEYDYYAADVTRTFPVGGKFSPEQRQVYDLVLAAQEAALAEIRAGNHWNHPHDASVRAITAGLVELGLLDGEVEELIASGAYREYYMHRVGHWLGLDVHDVGDYRVGDEWRVLEPGMVLTVEPGVYIAPDNTSVARKWRGIGVRIEDDVLVTRDGYELLTAGAPRRAEEIETLMAESA</sequence>
<evidence type="ECO:0000256" key="4">
    <source>
        <dbReference type="ARBA" id="ARBA00012574"/>
    </source>
</evidence>
<dbReference type="NCBIfam" id="NF008131">
    <property type="entry name" value="PRK10879.1"/>
    <property type="match status" value="1"/>
</dbReference>
<gene>
    <name evidence="16" type="primary">pepP</name>
    <name evidence="16" type="ORF">E4634_12410</name>
</gene>
<accession>A0A4Z0M0W7</accession>
<dbReference type="SUPFAM" id="SSF55920">
    <property type="entry name" value="Creatinase/aminopeptidase"/>
    <property type="match status" value="1"/>
</dbReference>
<dbReference type="InterPro" id="IPR036005">
    <property type="entry name" value="Creatinase/aminopeptidase-like"/>
</dbReference>
<dbReference type="Pfam" id="PF00557">
    <property type="entry name" value="Peptidase_M24"/>
    <property type="match status" value="1"/>
</dbReference>
<dbReference type="CDD" id="cd01087">
    <property type="entry name" value="Prolidase"/>
    <property type="match status" value="1"/>
</dbReference>
<comment type="catalytic activity">
    <reaction evidence="1">
        <text>Release of any N-terminal amino acid, including proline, that is linked to proline, even from a dipeptide or tripeptide.</text>
        <dbReference type="EC" id="3.4.11.9"/>
    </reaction>
</comment>
<keyword evidence="7 16" id="KW-0378">Hydrolase</keyword>
<comment type="similarity">
    <text evidence="3 13">Belongs to the peptidase M24B family.</text>
</comment>
<dbReference type="SMART" id="SM01011">
    <property type="entry name" value="AMP_N"/>
    <property type="match status" value="1"/>
</dbReference>
<dbReference type="RefSeq" id="WP_135444332.1">
    <property type="nucleotide sequence ID" value="NZ_SRLE01000008.1"/>
</dbReference>
<dbReference type="PANTHER" id="PTHR43226:SF4">
    <property type="entry name" value="XAA-PRO AMINOPEPTIDASE 3"/>
    <property type="match status" value="1"/>
</dbReference>
<evidence type="ECO:0000256" key="10">
    <source>
        <dbReference type="ARBA" id="ARBA00069363"/>
    </source>
</evidence>
<evidence type="ECO:0000256" key="11">
    <source>
        <dbReference type="ARBA" id="ARBA00075356"/>
    </source>
</evidence>
<dbReference type="Gene3D" id="3.90.230.10">
    <property type="entry name" value="Creatinase/methionine aminopeptidase superfamily"/>
    <property type="match status" value="1"/>
</dbReference>
<dbReference type="Gene3D" id="3.40.350.10">
    <property type="entry name" value="Creatinase/prolidase N-terminal domain"/>
    <property type="match status" value="1"/>
</dbReference>
<evidence type="ECO:0000256" key="5">
    <source>
        <dbReference type="ARBA" id="ARBA00022670"/>
    </source>
</evidence>
<evidence type="ECO:0000256" key="3">
    <source>
        <dbReference type="ARBA" id="ARBA00008766"/>
    </source>
</evidence>
<keyword evidence="9" id="KW-0464">Manganese</keyword>
<dbReference type="FunFam" id="3.90.230.10:FF:000002">
    <property type="entry name" value="Xaa-Pro aminopeptidase 3"/>
    <property type="match status" value="1"/>
</dbReference>
<keyword evidence="8" id="KW-0482">Metalloprotease</keyword>
<feature type="region of interest" description="Disordered" evidence="14">
    <location>
        <begin position="1"/>
        <end position="24"/>
    </location>
</feature>
<dbReference type="Proteomes" id="UP000298050">
    <property type="component" value="Unassembled WGS sequence"/>
</dbReference>
<dbReference type="EC" id="3.4.11.9" evidence="4"/>
<evidence type="ECO:0000256" key="6">
    <source>
        <dbReference type="ARBA" id="ARBA00022723"/>
    </source>
</evidence>
<keyword evidence="6 13" id="KW-0479">Metal-binding</keyword>
<dbReference type="AlphaFoldDB" id="A0A4Z0M0W7"/>
<dbReference type="GO" id="GO:0006508">
    <property type="term" value="P:proteolysis"/>
    <property type="evidence" value="ECO:0007669"/>
    <property type="project" value="UniProtKB-KW"/>
</dbReference>
<feature type="compositionally biased region" description="Basic and acidic residues" evidence="14">
    <location>
        <begin position="1"/>
        <end position="13"/>
    </location>
</feature>
<feature type="domain" description="Aminopeptidase P N-terminal" evidence="15">
    <location>
        <begin position="16"/>
        <end position="150"/>
    </location>
</feature>
<evidence type="ECO:0000256" key="2">
    <source>
        <dbReference type="ARBA" id="ARBA00001936"/>
    </source>
</evidence>
<evidence type="ECO:0000256" key="7">
    <source>
        <dbReference type="ARBA" id="ARBA00022801"/>
    </source>
</evidence>
<reference evidence="16 17" key="1">
    <citation type="submission" date="2019-04" db="EMBL/GenBank/DDBJ databases">
        <title>Taxonomy of novel Haliea sp. from mangrove soil of West Coast of India.</title>
        <authorList>
            <person name="Verma A."/>
            <person name="Kumar P."/>
            <person name="Krishnamurthi S."/>
        </authorList>
    </citation>
    <scope>NUCLEOTIDE SEQUENCE [LARGE SCALE GENOMIC DNA]</scope>
    <source>
        <strain evidence="16 17">SAOS-164</strain>
    </source>
</reference>
<dbReference type="PANTHER" id="PTHR43226">
    <property type="entry name" value="XAA-PRO AMINOPEPTIDASE 3"/>
    <property type="match status" value="1"/>
</dbReference>
<keyword evidence="16" id="KW-0031">Aminopeptidase</keyword>
<evidence type="ECO:0000256" key="1">
    <source>
        <dbReference type="ARBA" id="ARBA00001424"/>
    </source>
</evidence>
<keyword evidence="17" id="KW-1185">Reference proteome</keyword>
<protein>
    <recommendedName>
        <fullName evidence="10">Xaa-Pro aminopeptidase</fullName>
        <ecNumber evidence="4">3.4.11.9</ecNumber>
    </recommendedName>
    <alternativeName>
        <fullName evidence="11">Aminopeptidase P II</fullName>
    </alternativeName>
    <alternativeName>
        <fullName evidence="12">X-Pro aminopeptidase</fullName>
    </alternativeName>
</protein>
<keyword evidence="5" id="KW-0645">Protease</keyword>
<evidence type="ECO:0000256" key="9">
    <source>
        <dbReference type="ARBA" id="ARBA00023211"/>
    </source>
</evidence>
<dbReference type="InterPro" id="IPR007865">
    <property type="entry name" value="Aminopep_P_N"/>
</dbReference>
<dbReference type="PROSITE" id="PS00491">
    <property type="entry name" value="PROLINE_PEPTIDASE"/>
    <property type="match status" value="1"/>
</dbReference>
<dbReference type="InterPro" id="IPR001131">
    <property type="entry name" value="Peptidase_M24B_aminopep-P_CS"/>
</dbReference>
<dbReference type="GO" id="GO:0070006">
    <property type="term" value="F:metalloaminopeptidase activity"/>
    <property type="evidence" value="ECO:0007669"/>
    <property type="project" value="InterPro"/>
</dbReference>
<evidence type="ECO:0000256" key="14">
    <source>
        <dbReference type="SAM" id="MobiDB-lite"/>
    </source>
</evidence>
<evidence type="ECO:0000256" key="8">
    <source>
        <dbReference type="ARBA" id="ARBA00023049"/>
    </source>
</evidence>
<evidence type="ECO:0000256" key="13">
    <source>
        <dbReference type="RuleBase" id="RU000590"/>
    </source>
</evidence>
<dbReference type="InterPro" id="IPR000994">
    <property type="entry name" value="Pept_M24"/>
</dbReference>
<name>A0A4Z0M0W7_9GAMM</name>
<evidence type="ECO:0000256" key="12">
    <source>
        <dbReference type="ARBA" id="ARBA00081411"/>
    </source>
</evidence>
<evidence type="ECO:0000313" key="17">
    <source>
        <dbReference type="Proteomes" id="UP000298050"/>
    </source>
</evidence>
<dbReference type="InterPro" id="IPR029149">
    <property type="entry name" value="Creatin/AminoP/Spt16_N"/>
</dbReference>
<dbReference type="EMBL" id="SRLE01000008">
    <property type="protein sequence ID" value="TGD73077.1"/>
    <property type="molecule type" value="Genomic_DNA"/>
</dbReference>